<dbReference type="Proteomes" id="UP000186303">
    <property type="component" value="Chromosome 6"/>
</dbReference>
<evidence type="ECO:0000313" key="3">
    <source>
        <dbReference type="Proteomes" id="UP000186303"/>
    </source>
</evidence>
<reference evidence="3" key="1">
    <citation type="journal article" date="2017" name="Nucleic Acids Res.">
        <title>Proteogenomics produces comprehensive and highly accurate protein-coding gene annotation in a complete genome assembly of Malassezia sympodialis.</title>
        <authorList>
            <person name="Zhu Y."/>
            <person name="Engstroem P.G."/>
            <person name="Tellgren-Roth C."/>
            <person name="Baudo C.D."/>
            <person name="Kennell J.C."/>
            <person name="Sun S."/>
            <person name="Billmyre R.B."/>
            <person name="Schroeder M.S."/>
            <person name="Andersson A."/>
            <person name="Holm T."/>
            <person name="Sigurgeirsson B."/>
            <person name="Wu G."/>
            <person name="Sankaranarayanan S.R."/>
            <person name="Siddharthan R."/>
            <person name="Sanyal K."/>
            <person name="Lundeberg J."/>
            <person name="Nystedt B."/>
            <person name="Boekhout T."/>
            <person name="Dawson T.L. Jr."/>
            <person name="Heitman J."/>
            <person name="Scheynius A."/>
            <person name="Lehtioe J."/>
        </authorList>
    </citation>
    <scope>NUCLEOTIDE SEQUENCE [LARGE SCALE GENOMIC DNA]</scope>
    <source>
        <strain evidence="3">ATCC 42132</strain>
    </source>
</reference>
<feature type="region of interest" description="Disordered" evidence="1">
    <location>
        <begin position="263"/>
        <end position="322"/>
    </location>
</feature>
<feature type="region of interest" description="Disordered" evidence="1">
    <location>
        <begin position="135"/>
        <end position="198"/>
    </location>
</feature>
<gene>
    <name evidence="2" type="ORF">MSYG_3885</name>
</gene>
<sequence length="322" mass="33776">MDDDRRTNLIKLAAEGLLDSHPIDTAAIQSSVAANTEGPSLALLTADNLEQIPLAEQLAPGIRMPEQVVESGANDMHDSSTDMLPLPSETGADTSVPTCVPPELDPRASVFRPGIPSTGSVFSVAVQPGSPKSILLDQTERHSELRTSSPAPSRSFRADSPCSEDRSSFSNTAPQYSTVTQSSNAATHPGSSGADSASVVYSDAGSVMSDRSQGTSNSDIRNQEQFIEAQRMQERALLGGEVGIGGPISVPFARLRDRLSDIDKPHRSVSTSATAATSPIQTPEDKMSGTPMAHSPYFATVETPGSAPDSEAVSRSLEATLT</sequence>
<dbReference type="AlphaFoldDB" id="A0A1M8AAN0"/>
<dbReference type="OrthoDB" id="3365359at2759"/>
<evidence type="ECO:0000256" key="1">
    <source>
        <dbReference type="SAM" id="MobiDB-lite"/>
    </source>
</evidence>
<dbReference type="OMA" id="GANDMHD"/>
<feature type="compositionally biased region" description="Polar residues" evidence="1">
    <location>
        <begin position="168"/>
        <end position="195"/>
    </location>
</feature>
<evidence type="ECO:0000313" key="2">
    <source>
        <dbReference type="EMBL" id="SHO79536.1"/>
    </source>
</evidence>
<keyword evidence="3" id="KW-1185">Reference proteome</keyword>
<dbReference type="STRING" id="1230383.A0A1M8AAN0"/>
<organism evidence="2 3">
    <name type="scientific">Malassezia sympodialis (strain ATCC 42132)</name>
    <name type="common">Atopic eczema-associated yeast</name>
    <dbReference type="NCBI Taxonomy" id="1230383"/>
    <lineage>
        <taxon>Eukaryota</taxon>
        <taxon>Fungi</taxon>
        <taxon>Dikarya</taxon>
        <taxon>Basidiomycota</taxon>
        <taxon>Ustilaginomycotina</taxon>
        <taxon>Malasseziomycetes</taxon>
        <taxon>Malasseziales</taxon>
        <taxon>Malasseziaceae</taxon>
        <taxon>Malassezia</taxon>
    </lineage>
</organism>
<name>A0A1M8AAN0_MALS4</name>
<dbReference type="EMBL" id="LT671826">
    <property type="protein sequence ID" value="SHO79536.1"/>
    <property type="molecule type" value="Genomic_DNA"/>
</dbReference>
<accession>A0A1M8AAN0</accession>
<protein>
    <submittedName>
        <fullName evidence="2">Uncharacterized protein</fullName>
    </submittedName>
</protein>
<dbReference type="VEuPathDB" id="FungiDB:MSYG_3885"/>
<proteinExistence type="predicted"/>